<evidence type="ECO:0000259" key="4">
    <source>
        <dbReference type="PROSITE" id="PS50835"/>
    </source>
</evidence>
<keyword evidence="3" id="KW-1280">Immunoglobulin</keyword>
<dbReference type="InterPro" id="IPR013783">
    <property type="entry name" value="Ig-like_fold"/>
</dbReference>
<dbReference type="GO" id="GO:0019814">
    <property type="term" value="C:immunoglobulin complex"/>
    <property type="evidence" value="ECO:0007669"/>
    <property type="project" value="UniProtKB-KW"/>
</dbReference>
<dbReference type="PANTHER" id="PTHR23266">
    <property type="entry name" value="IMMUNOGLOBULIN HEAVY CHAIN"/>
    <property type="match status" value="1"/>
</dbReference>
<reference evidence="5 6" key="1">
    <citation type="journal article" date="2018" name="Nat. Ecol. Evol.">
        <title>Shark genomes provide insights into elasmobranch evolution and the origin of vertebrates.</title>
        <authorList>
            <person name="Hara Y"/>
            <person name="Yamaguchi K"/>
            <person name="Onimaru K"/>
            <person name="Kadota M"/>
            <person name="Koyanagi M"/>
            <person name="Keeley SD"/>
            <person name="Tatsumi K"/>
            <person name="Tanaka K"/>
            <person name="Motone F"/>
            <person name="Kageyama Y"/>
            <person name="Nozu R"/>
            <person name="Adachi N"/>
            <person name="Nishimura O"/>
            <person name="Nakagawa R"/>
            <person name="Tanegashima C"/>
            <person name="Kiyatake I"/>
            <person name="Matsumoto R"/>
            <person name="Murakumo K"/>
            <person name="Nishida K"/>
            <person name="Terakita A"/>
            <person name="Kuratani S"/>
            <person name="Sato K"/>
            <person name="Hyodo S Kuraku.S."/>
        </authorList>
    </citation>
    <scope>NUCLEOTIDE SEQUENCE [LARGE SCALE GENOMIC DNA]</scope>
</reference>
<dbReference type="OMA" id="CINIFAG"/>
<protein>
    <recommendedName>
        <fullName evidence="4">Ig-like domain-containing protein</fullName>
    </recommendedName>
</protein>
<proteinExistence type="predicted"/>
<dbReference type="InterPro" id="IPR013106">
    <property type="entry name" value="Ig_V-set"/>
</dbReference>
<gene>
    <name evidence="5" type="ORF">chiPu_0018686</name>
</gene>
<dbReference type="InterPro" id="IPR003598">
    <property type="entry name" value="Ig_sub2"/>
</dbReference>
<dbReference type="Proteomes" id="UP000287033">
    <property type="component" value="Unassembled WGS sequence"/>
</dbReference>
<evidence type="ECO:0000313" key="6">
    <source>
        <dbReference type="Proteomes" id="UP000287033"/>
    </source>
</evidence>
<dbReference type="SUPFAM" id="SSF48726">
    <property type="entry name" value="Immunoglobulin"/>
    <property type="match status" value="4"/>
</dbReference>
<comment type="caution">
    <text evidence="5">The sequence shown here is derived from an EMBL/GenBank/DDBJ whole genome shotgun (WGS) entry which is preliminary data.</text>
</comment>
<dbReference type="PROSITE" id="PS50835">
    <property type="entry name" value="IG_LIKE"/>
    <property type="match status" value="3"/>
</dbReference>
<dbReference type="Pfam" id="PF07686">
    <property type="entry name" value="V-set"/>
    <property type="match status" value="3"/>
</dbReference>
<dbReference type="InterPro" id="IPR003599">
    <property type="entry name" value="Ig_sub"/>
</dbReference>
<dbReference type="OrthoDB" id="9945861at2759"/>
<feature type="domain" description="Ig-like" evidence="4">
    <location>
        <begin position="298"/>
        <end position="409"/>
    </location>
</feature>
<keyword evidence="2" id="KW-1064">Adaptive immunity</keyword>
<dbReference type="CDD" id="cd00099">
    <property type="entry name" value="IgV"/>
    <property type="match status" value="4"/>
</dbReference>
<evidence type="ECO:0000313" key="5">
    <source>
        <dbReference type="EMBL" id="GCC20021.1"/>
    </source>
</evidence>
<dbReference type="SMART" id="SM00408">
    <property type="entry name" value="IGc2"/>
    <property type="match status" value="3"/>
</dbReference>
<dbReference type="Gene3D" id="2.60.40.10">
    <property type="entry name" value="Immunoglobulins"/>
    <property type="match status" value="4"/>
</dbReference>
<dbReference type="STRING" id="137246.A0A401RPB3"/>
<dbReference type="InterPro" id="IPR036179">
    <property type="entry name" value="Ig-like_dom_sf"/>
</dbReference>
<accession>A0A401RPB3</accession>
<dbReference type="GO" id="GO:0005576">
    <property type="term" value="C:extracellular region"/>
    <property type="evidence" value="ECO:0007669"/>
    <property type="project" value="UniProtKB-ARBA"/>
</dbReference>
<organism evidence="5 6">
    <name type="scientific">Chiloscyllium punctatum</name>
    <name type="common">Brownbanded bambooshark</name>
    <name type="synonym">Hemiscyllium punctatum</name>
    <dbReference type="NCBI Taxonomy" id="137246"/>
    <lineage>
        <taxon>Eukaryota</taxon>
        <taxon>Metazoa</taxon>
        <taxon>Chordata</taxon>
        <taxon>Craniata</taxon>
        <taxon>Vertebrata</taxon>
        <taxon>Chondrichthyes</taxon>
        <taxon>Elasmobranchii</taxon>
        <taxon>Galeomorphii</taxon>
        <taxon>Galeoidea</taxon>
        <taxon>Orectolobiformes</taxon>
        <taxon>Hemiscylliidae</taxon>
        <taxon>Chiloscyllium</taxon>
    </lineage>
</organism>
<keyword evidence="6" id="KW-1185">Reference proteome</keyword>
<feature type="domain" description="Ig-like" evidence="4">
    <location>
        <begin position="69"/>
        <end position="179"/>
    </location>
</feature>
<sequence>MLAHYPNGDISRSREFSERFQLSRNVSTNSYILTIRELQLRDTNTYICEIWGTVFGKGTQLNVTSANVPVLFQSPNLERVTEGHTARLQCTMRNAAMKNTDVQWYQEQPGKNMEWVLTHDVRNITQWSPGFTERFQPSRDSSNETFILTITNVQPSDTAVYYCKVWSDISGNGSQLTVTGANDPILLQSPSVKCVTKGHTAQLQCTMKNATVKDTEVHWYLEQPGNNTKLVLTHDTRNITQRSSGFTERFQSSRDTNSNSFILTITNMQPSDSGNYFCEMWGDISGNGIQLTVTGSNPAVLLQSQSLESVTKGQTARLQCTMRNAAVTQTEVSWVREQAGNSMDWALIHDVMNMTHRILGFPERFQSSRDSSSNSFILTITNVQPNDTGVYHCEVCGNISGTGIQLCVTAQSGAADDPDTTAGYENVRTPQTLQPMDRSIYSNLKETDKK</sequence>
<dbReference type="SMART" id="SM00409">
    <property type="entry name" value="IG"/>
    <property type="match status" value="4"/>
</dbReference>
<evidence type="ECO:0000256" key="2">
    <source>
        <dbReference type="ARBA" id="ARBA00023130"/>
    </source>
</evidence>
<evidence type="ECO:0000256" key="1">
    <source>
        <dbReference type="ARBA" id="ARBA00022859"/>
    </source>
</evidence>
<dbReference type="GO" id="GO:0002250">
    <property type="term" value="P:adaptive immune response"/>
    <property type="evidence" value="ECO:0007669"/>
    <property type="project" value="UniProtKB-KW"/>
</dbReference>
<evidence type="ECO:0000256" key="3">
    <source>
        <dbReference type="ARBA" id="ARBA00043265"/>
    </source>
</evidence>
<dbReference type="SMART" id="SM00406">
    <property type="entry name" value="IGv"/>
    <property type="match status" value="3"/>
</dbReference>
<dbReference type="InterPro" id="IPR050199">
    <property type="entry name" value="IgHV"/>
</dbReference>
<dbReference type="EMBL" id="BEZZ01001651">
    <property type="protein sequence ID" value="GCC20021.1"/>
    <property type="molecule type" value="Genomic_DNA"/>
</dbReference>
<name>A0A401RPB3_CHIPU</name>
<keyword evidence="1" id="KW-0391">Immunity</keyword>
<dbReference type="InterPro" id="IPR007110">
    <property type="entry name" value="Ig-like_dom"/>
</dbReference>
<dbReference type="AlphaFoldDB" id="A0A401RPB3"/>
<feature type="domain" description="Ig-like" evidence="4">
    <location>
        <begin position="184"/>
        <end position="294"/>
    </location>
</feature>